<evidence type="ECO:0008006" key="5">
    <source>
        <dbReference type="Google" id="ProtNLM"/>
    </source>
</evidence>
<reference evidence="3" key="1">
    <citation type="submission" date="2021-03" db="EMBL/GenBank/DDBJ databases">
        <authorList>
            <person name="Bekaert M."/>
        </authorList>
    </citation>
    <scope>NUCLEOTIDE SEQUENCE</scope>
</reference>
<keyword evidence="1" id="KW-0812">Transmembrane</keyword>
<dbReference type="Proteomes" id="UP000683360">
    <property type="component" value="Unassembled WGS sequence"/>
</dbReference>
<evidence type="ECO:0000313" key="3">
    <source>
        <dbReference type="EMBL" id="CAG2190788.1"/>
    </source>
</evidence>
<keyword evidence="4" id="KW-1185">Reference proteome</keyword>
<sequence>MLNKYIASASSILILVILGQPDSCLCSGECFFLKQCLEKKGADFTGLTISFNTQYSIRQTWEAFCRNVDNLVDCYEPSTVTGCPSLASIIPYVPSKVQLKRTYQQTCAQIDSLIELTICFQKSGVTSSVGICFNSFLNEVFKNPEKYSSPGCGGTEDPLSECVKTAIQGKCSQKAIDFVSTPLTVMCSTGSKVLAHMFTLLCVYMFLRIFTY</sequence>
<comment type="caution">
    <text evidence="3">The sequence shown here is derived from an EMBL/GenBank/DDBJ whole genome shotgun (WGS) entry which is preliminary data.</text>
</comment>
<evidence type="ECO:0000256" key="2">
    <source>
        <dbReference type="SAM" id="SignalP"/>
    </source>
</evidence>
<protein>
    <recommendedName>
        <fullName evidence="5">DUF19 domain-containing protein</fullName>
    </recommendedName>
</protein>
<evidence type="ECO:0000256" key="1">
    <source>
        <dbReference type="SAM" id="Phobius"/>
    </source>
</evidence>
<organism evidence="3 4">
    <name type="scientific">Mytilus edulis</name>
    <name type="common">Blue mussel</name>
    <dbReference type="NCBI Taxonomy" id="6550"/>
    <lineage>
        <taxon>Eukaryota</taxon>
        <taxon>Metazoa</taxon>
        <taxon>Spiralia</taxon>
        <taxon>Lophotrochozoa</taxon>
        <taxon>Mollusca</taxon>
        <taxon>Bivalvia</taxon>
        <taxon>Autobranchia</taxon>
        <taxon>Pteriomorphia</taxon>
        <taxon>Mytilida</taxon>
        <taxon>Mytiloidea</taxon>
        <taxon>Mytilidae</taxon>
        <taxon>Mytilinae</taxon>
        <taxon>Mytilus</taxon>
    </lineage>
</organism>
<dbReference type="OrthoDB" id="6074275at2759"/>
<accession>A0A8S3Q8G7</accession>
<gene>
    <name evidence="3" type="ORF">MEDL_6048</name>
</gene>
<keyword evidence="2" id="KW-0732">Signal</keyword>
<feature type="signal peptide" evidence="2">
    <location>
        <begin position="1"/>
        <end position="26"/>
    </location>
</feature>
<keyword evidence="1" id="KW-0472">Membrane</keyword>
<name>A0A8S3Q8G7_MYTED</name>
<proteinExistence type="predicted"/>
<feature type="chain" id="PRO_5035738402" description="DUF19 domain-containing protein" evidence="2">
    <location>
        <begin position="27"/>
        <end position="212"/>
    </location>
</feature>
<keyword evidence="1" id="KW-1133">Transmembrane helix</keyword>
<dbReference type="AlphaFoldDB" id="A0A8S3Q8G7"/>
<feature type="transmembrane region" description="Helical" evidence="1">
    <location>
        <begin position="193"/>
        <end position="211"/>
    </location>
</feature>
<evidence type="ECO:0000313" key="4">
    <source>
        <dbReference type="Proteomes" id="UP000683360"/>
    </source>
</evidence>
<dbReference type="EMBL" id="CAJPWZ010000341">
    <property type="protein sequence ID" value="CAG2190788.1"/>
    <property type="molecule type" value="Genomic_DNA"/>
</dbReference>